<protein>
    <submittedName>
        <fullName evidence="2">Uncharacterized protein</fullName>
    </submittedName>
</protein>
<dbReference type="AlphaFoldDB" id="A0A1I3MC95"/>
<reference evidence="3" key="1">
    <citation type="submission" date="2016-10" db="EMBL/GenBank/DDBJ databases">
        <authorList>
            <person name="Varghese N."/>
            <person name="Submissions S."/>
        </authorList>
    </citation>
    <scope>NUCLEOTIDE SEQUENCE [LARGE SCALE GENOMIC DNA]</scope>
    <source>
        <strain evidence="3">LMG 22563</strain>
    </source>
</reference>
<dbReference type="EMBL" id="FORC01000003">
    <property type="protein sequence ID" value="SFI94552.1"/>
    <property type="molecule type" value="Genomic_DNA"/>
</dbReference>
<evidence type="ECO:0000256" key="1">
    <source>
        <dbReference type="SAM" id="MobiDB-lite"/>
    </source>
</evidence>
<sequence>MMCTHYLWERAMRAKNRRHGLGVPTRSHIRLGIADSTPYEASTADEANRRVGFSPPVRM</sequence>
<proteinExistence type="predicted"/>
<name>A0A1I3MC95_9GAMM</name>
<gene>
    <name evidence="2" type="ORF">SAMN05216602_3369</name>
</gene>
<dbReference type="Proteomes" id="UP000183018">
    <property type="component" value="Unassembled WGS sequence"/>
</dbReference>
<evidence type="ECO:0000313" key="2">
    <source>
        <dbReference type="EMBL" id="SFI94552.1"/>
    </source>
</evidence>
<evidence type="ECO:0000313" key="3">
    <source>
        <dbReference type="Proteomes" id="UP000183018"/>
    </source>
</evidence>
<organism evidence="2 3">
    <name type="scientific">Phytopseudomonas argentinensis</name>
    <dbReference type="NCBI Taxonomy" id="289370"/>
    <lineage>
        <taxon>Bacteria</taxon>
        <taxon>Pseudomonadati</taxon>
        <taxon>Pseudomonadota</taxon>
        <taxon>Gammaproteobacteria</taxon>
        <taxon>Pseudomonadales</taxon>
        <taxon>Pseudomonadaceae</taxon>
        <taxon>Phytopseudomonas</taxon>
    </lineage>
</organism>
<keyword evidence="3" id="KW-1185">Reference proteome</keyword>
<accession>A0A1I3MC95</accession>
<feature type="region of interest" description="Disordered" evidence="1">
    <location>
        <begin position="40"/>
        <end position="59"/>
    </location>
</feature>